<organism evidence="1 2">
    <name type="scientific">Lates calcarifer</name>
    <name type="common">Barramundi</name>
    <name type="synonym">Holocentrus calcarifer</name>
    <dbReference type="NCBI Taxonomy" id="8187"/>
    <lineage>
        <taxon>Eukaryota</taxon>
        <taxon>Metazoa</taxon>
        <taxon>Chordata</taxon>
        <taxon>Craniata</taxon>
        <taxon>Vertebrata</taxon>
        <taxon>Euteleostomi</taxon>
        <taxon>Actinopterygii</taxon>
        <taxon>Neopterygii</taxon>
        <taxon>Teleostei</taxon>
        <taxon>Neoteleostei</taxon>
        <taxon>Acanthomorphata</taxon>
        <taxon>Carangaria</taxon>
        <taxon>Carangaria incertae sedis</taxon>
        <taxon>Centropomidae</taxon>
        <taxon>Lates</taxon>
    </lineage>
</organism>
<dbReference type="GO" id="GO:0003676">
    <property type="term" value="F:nucleic acid binding"/>
    <property type="evidence" value="ECO:0007669"/>
    <property type="project" value="InterPro"/>
</dbReference>
<sequence>MKITDKDFQSPANKMADQKACSRIEQRSVIKFLVAEGCKPVEVHRRMSTVYGATCFSQKNVYKWAKLFKEGRSSVEDEGRPGRPTEVRSPEVIESVNDLIQSDRRVTVDDIARTLSLSVGTAHKIVHDDLGYSKVSCRWVPKMLTAEHKRRRVELSQQCLSRYEKDDDEFLKKVVTCDETWVWHYEPESKRQSMEWKHVGSPVKKKFKSQRSTRKVMLTVFWDMQGPITISFLEKGSTVNSANYCELLRQVKKDIKNKRRGHQSKSVILHHDNARPHTAAQTVQTINELGWELLPHPPYSPDLAPSDFHLFVPFKAFTRGTKFVSDDEVKSVVSDWLRHQSKDFYAEGIRKLVHRWEKCVTVLGDYVEK</sequence>
<reference evidence="2" key="1">
    <citation type="submission" date="2015-09" db="EMBL/GenBank/DDBJ databases">
        <authorList>
            <person name="Sai Rama Sridatta P."/>
        </authorList>
    </citation>
    <scope>NUCLEOTIDE SEQUENCE [LARGE SCALE GENOMIC DNA]</scope>
</reference>
<evidence type="ECO:0000313" key="1">
    <source>
        <dbReference type="Ensembl" id="ENSLCAP00010053134.1"/>
    </source>
</evidence>
<dbReference type="InterPro" id="IPR052709">
    <property type="entry name" value="Transposase-MT_Hybrid"/>
</dbReference>
<dbReference type="Gene3D" id="3.30.420.10">
    <property type="entry name" value="Ribonuclease H-like superfamily/Ribonuclease H"/>
    <property type="match status" value="1"/>
</dbReference>
<dbReference type="InterPro" id="IPR036397">
    <property type="entry name" value="RNaseH_sf"/>
</dbReference>
<dbReference type="PANTHER" id="PTHR46060">
    <property type="entry name" value="MARINER MOS1 TRANSPOSASE-LIKE PROTEIN"/>
    <property type="match status" value="1"/>
</dbReference>
<dbReference type="AlphaFoldDB" id="A0A4W6FQ09"/>
<accession>A0A4W6FQ09</accession>
<proteinExistence type="predicted"/>
<dbReference type="InParanoid" id="A0A4W6FQ09"/>
<evidence type="ECO:0000313" key="2">
    <source>
        <dbReference type="Proteomes" id="UP000314980"/>
    </source>
</evidence>
<dbReference type="InterPro" id="IPR001888">
    <property type="entry name" value="Transposase_1"/>
</dbReference>
<name>A0A4W6FQ09_LATCA</name>
<dbReference type="Pfam" id="PF01359">
    <property type="entry name" value="Transposase_1"/>
    <property type="match status" value="1"/>
</dbReference>
<keyword evidence="2" id="KW-1185">Reference proteome</keyword>
<protein>
    <recommendedName>
        <fullName evidence="3">Mos1 transposase HTH domain-containing protein</fullName>
    </recommendedName>
</protein>
<evidence type="ECO:0008006" key="3">
    <source>
        <dbReference type="Google" id="ProtNLM"/>
    </source>
</evidence>
<dbReference type="Proteomes" id="UP000314980">
    <property type="component" value="Unassembled WGS sequence"/>
</dbReference>
<reference evidence="1" key="2">
    <citation type="submission" date="2025-08" db="UniProtKB">
        <authorList>
            <consortium name="Ensembl"/>
        </authorList>
    </citation>
    <scope>IDENTIFICATION</scope>
</reference>
<reference evidence="1" key="3">
    <citation type="submission" date="2025-09" db="UniProtKB">
        <authorList>
            <consortium name="Ensembl"/>
        </authorList>
    </citation>
    <scope>IDENTIFICATION</scope>
</reference>
<dbReference type="GeneTree" id="ENSGT00940000164451"/>
<dbReference type="STRING" id="8187.ENSLCAP00010053134"/>
<dbReference type="Ensembl" id="ENSLCAT00010054498.1">
    <property type="protein sequence ID" value="ENSLCAP00010053134.1"/>
    <property type="gene ID" value="ENSLCAG00010024711.1"/>
</dbReference>
<dbReference type="PANTHER" id="PTHR46060:SF1">
    <property type="entry name" value="MARINER MOS1 TRANSPOSASE-LIKE PROTEIN"/>
    <property type="match status" value="1"/>
</dbReference>